<evidence type="ECO:0000256" key="9">
    <source>
        <dbReference type="ARBA" id="ARBA00031636"/>
    </source>
</evidence>
<dbReference type="EMBL" id="BMYJ01000001">
    <property type="protein sequence ID" value="GHC45715.1"/>
    <property type="molecule type" value="Genomic_DNA"/>
</dbReference>
<evidence type="ECO:0000256" key="10">
    <source>
        <dbReference type="SAM" id="Phobius"/>
    </source>
</evidence>
<dbReference type="RefSeq" id="WP_189409857.1">
    <property type="nucleotide sequence ID" value="NZ_BMYJ01000001.1"/>
</dbReference>
<feature type="transmembrane region" description="Helical" evidence="10">
    <location>
        <begin position="132"/>
        <end position="149"/>
    </location>
</feature>
<dbReference type="AlphaFoldDB" id="A0A918TH06"/>
<dbReference type="InterPro" id="IPR002528">
    <property type="entry name" value="MATE_fam"/>
</dbReference>
<dbReference type="Proteomes" id="UP000638981">
    <property type="component" value="Unassembled WGS sequence"/>
</dbReference>
<protein>
    <recommendedName>
        <fullName evidence="9">Multidrug-efflux transporter</fullName>
    </recommendedName>
</protein>
<evidence type="ECO:0000256" key="8">
    <source>
        <dbReference type="ARBA" id="ARBA00023136"/>
    </source>
</evidence>
<accession>A0A918TH06</accession>
<organism evidence="11 12">
    <name type="scientific">Neogemmobacter tilapiae</name>
    <dbReference type="NCBI Taxonomy" id="875041"/>
    <lineage>
        <taxon>Bacteria</taxon>
        <taxon>Pseudomonadati</taxon>
        <taxon>Pseudomonadota</taxon>
        <taxon>Alphaproteobacteria</taxon>
        <taxon>Rhodobacterales</taxon>
        <taxon>Paracoccaceae</taxon>
        <taxon>Neogemmobacter</taxon>
    </lineage>
</organism>
<sequence length="463" mass="49686">MTQENHFLSHTRGLALLSLPIIGGHLANFALHVTDTVMMGWYGVTELAALVLATSTYFFLFILGSGVSIGLMGLLSTALGRGDEVQVRRDTRMGLWFSIGYGLVMALPLFWSESLLIALGQKPELAGLAQDYLRIAGFGMVPALVAAVLRSYFSALEKAGLVLWVTLASVVLNAGLNWVFIFGRYGLPEMGVQGAAIATLGSQIFATLILLYVAHFGRDFRRFHLLQRFWRPDWNAMGNVLRLGLPAGLTALAESGLFIAAALMMGWVGKIELAAHGIALQVGALAFMVYMGISNATTVKLGRAYGEGDALAMQGVVKAALVVTLVICATLVSLILLFPEQILRLFLDPSSPDVAEILIFGTSLLTLAAAFQLFDAMQVLALGFLRAVNDAKVPMLLASFSYWLIGLPSSYVLGFIVGWGGMGIWMGLIIGLAAAAGLLMLRYFRGDWSARVGVEEVSAGFHA</sequence>
<feature type="transmembrane region" description="Helical" evidence="10">
    <location>
        <begin position="396"/>
        <end position="417"/>
    </location>
</feature>
<dbReference type="PANTHER" id="PTHR43298">
    <property type="entry name" value="MULTIDRUG RESISTANCE PROTEIN NORM-RELATED"/>
    <property type="match status" value="1"/>
</dbReference>
<reference evidence="11" key="1">
    <citation type="journal article" date="2014" name="Int. J. Syst. Evol. Microbiol.">
        <title>Complete genome sequence of Corynebacterium casei LMG S-19264T (=DSM 44701T), isolated from a smear-ripened cheese.</title>
        <authorList>
            <consortium name="US DOE Joint Genome Institute (JGI-PGF)"/>
            <person name="Walter F."/>
            <person name="Albersmeier A."/>
            <person name="Kalinowski J."/>
            <person name="Ruckert C."/>
        </authorList>
    </citation>
    <scope>NUCLEOTIDE SEQUENCE</scope>
    <source>
        <strain evidence="11">KCTC 23310</strain>
    </source>
</reference>
<evidence type="ECO:0000256" key="6">
    <source>
        <dbReference type="ARBA" id="ARBA00022989"/>
    </source>
</evidence>
<keyword evidence="12" id="KW-1185">Reference proteome</keyword>
<feature type="transmembrane region" description="Helical" evidence="10">
    <location>
        <begin position="194"/>
        <end position="214"/>
    </location>
</feature>
<dbReference type="GO" id="GO:0042910">
    <property type="term" value="F:xenobiotic transmembrane transporter activity"/>
    <property type="evidence" value="ECO:0007669"/>
    <property type="project" value="InterPro"/>
</dbReference>
<dbReference type="GO" id="GO:0015297">
    <property type="term" value="F:antiporter activity"/>
    <property type="evidence" value="ECO:0007669"/>
    <property type="project" value="UniProtKB-KW"/>
</dbReference>
<feature type="transmembrane region" description="Helical" evidence="10">
    <location>
        <begin position="357"/>
        <end position="384"/>
    </location>
</feature>
<dbReference type="PIRSF" id="PIRSF006603">
    <property type="entry name" value="DinF"/>
    <property type="match status" value="1"/>
</dbReference>
<dbReference type="InterPro" id="IPR048279">
    <property type="entry name" value="MdtK-like"/>
</dbReference>
<dbReference type="CDD" id="cd13131">
    <property type="entry name" value="MATE_NorM_like"/>
    <property type="match status" value="1"/>
</dbReference>
<feature type="transmembrane region" description="Helical" evidence="10">
    <location>
        <begin position="423"/>
        <end position="441"/>
    </location>
</feature>
<keyword evidence="4" id="KW-1003">Cell membrane</keyword>
<keyword evidence="8 10" id="KW-0472">Membrane</keyword>
<dbReference type="GO" id="GO:0005886">
    <property type="term" value="C:plasma membrane"/>
    <property type="evidence" value="ECO:0007669"/>
    <property type="project" value="UniProtKB-SubCell"/>
</dbReference>
<feature type="transmembrane region" description="Helical" evidence="10">
    <location>
        <begin position="12"/>
        <end position="31"/>
    </location>
</feature>
<feature type="transmembrane region" description="Helical" evidence="10">
    <location>
        <begin position="161"/>
        <end position="182"/>
    </location>
</feature>
<gene>
    <name evidence="11" type="ORF">GCM10007315_04020</name>
</gene>
<evidence type="ECO:0000256" key="3">
    <source>
        <dbReference type="ARBA" id="ARBA00022449"/>
    </source>
</evidence>
<dbReference type="Pfam" id="PF01554">
    <property type="entry name" value="MatE"/>
    <property type="match status" value="2"/>
</dbReference>
<evidence type="ECO:0000313" key="12">
    <source>
        <dbReference type="Proteomes" id="UP000638981"/>
    </source>
</evidence>
<evidence type="ECO:0000313" key="11">
    <source>
        <dbReference type="EMBL" id="GHC45715.1"/>
    </source>
</evidence>
<feature type="transmembrane region" description="Helical" evidence="10">
    <location>
        <begin position="243"/>
        <end position="267"/>
    </location>
</feature>
<keyword evidence="3" id="KW-0050">Antiport</keyword>
<feature type="transmembrane region" description="Helical" evidence="10">
    <location>
        <begin position="51"/>
        <end position="75"/>
    </location>
</feature>
<proteinExistence type="predicted"/>
<keyword evidence="7" id="KW-0406">Ion transport</keyword>
<comment type="subcellular location">
    <subcellularLocation>
        <location evidence="1">Cell inner membrane</location>
        <topology evidence="1">Multi-pass membrane protein</topology>
    </subcellularLocation>
</comment>
<evidence type="ECO:0000256" key="5">
    <source>
        <dbReference type="ARBA" id="ARBA00022692"/>
    </source>
</evidence>
<evidence type="ECO:0000256" key="1">
    <source>
        <dbReference type="ARBA" id="ARBA00004429"/>
    </source>
</evidence>
<dbReference type="InterPro" id="IPR050222">
    <property type="entry name" value="MATE_MdtK"/>
</dbReference>
<dbReference type="PANTHER" id="PTHR43298:SF2">
    <property type="entry name" value="FMN_FAD EXPORTER YEEO-RELATED"/>
    <property type="match status" value="1"/>
</dbReference>
<feature type="transmembrane region" description="Helical" evidence="10">
    <location>
        <begin position="273"/>
        <end position="294"/>
    </location>
</feature>
<evidence type="ECO:0000256" key="2">
    <source>
        <dbReference type="ARBA" id="ARBA00022448"/>
    </source>
</evidence>
<comment type="caution">
    <text evidence="11">The sequence shown here is derived from an EMBL/GenBank/DDBJ whole genome shotgun (WGS) entry which is preliminary data.</text>
</comment>
<reference evidence="11" key="2">
    <citation type="submission" date="2020-09" db="EMBL/GenBank/DDBJ databases">
        <authorList>
            <person name="Sun Q."/>
            <person name="Kim S."/>
        </authorList>
    </citation>
    <scope>NUCLEOTIDE SEQUENCE</scope>
    <source>
        <strain evidence="11">KCTC 23310</strain>
    </source>
</reference>
<dbReference type="NCBIfam" id="TIGR00797">
    <property type="entry name" value="matE"/>
    <property type="match status" value="1"/>
</dbReference>
<feature type="transmembrane region" description="Helical" evidence="10">
    <location>
        <begin position="95"/>
        <end position="112"/>
    </location>
</feature>
<name>A0A918TH06_9RHOB</name>
<feature type="transmembrane region" description="Helical" evidence="10">
    <location>
        <begin position="315"/>
        <end position="337"/>
    </location>
</feature>
<keyword evidence="2" id="KW-0813">Transport</keyword>
<evidence type="ECO:0000256" key="7">
    <source>
        <dbReference type="ARBA" id="ARBA00023065"/>
    </source>
</evidence>
<dbReference type="GO" id="GO:0006811">
    <property type="term" value="P:monoatomic ion transport"/>
    <property type="evidence" value="ECO:0007669"/>
    <property type="project" value="UniProtKB-KW"/>
</dbReference>
<keyword evidence="5 10" id="KW-0812">Transmembrane</keyword>
<evidence type="ECO:0000256" key="4">
    <source>
        <dbReference type="ARBA" id="ARBA00022475"/>
    </source>
</evidence>
<keyword evidence="6 10" id="KW-1133">Transmembrane helix</keyword>